<evidence type="ECO:0000256" key="1">
    <source>
        <dbReference type="SAM" id="Phobius"/>
    </source>
</evidence>
<name>A0ABQ5SRE8_9CHLO</name>
<evidence type="ECO:0000313" key="3">
    <source>
        <dbReference type="Proteomes" id="UP001165090"/>
    </source>
</evidence>
<accession>A0ABQ5SRE8</accession>
<organism evidence="2 3">
    <name type="scientific">Volvox africanus</name>
    <dbReference type="NCBI Taxonomy" id="51714"/>
    <lineage>
        <taxon>Eukaryota</taxon>
        <taxon>Viridiplantae</taxon>
        <taxon>Chlorophyta</taxon>
        <taxon>core chlorophytes</taxon>
        <taxon>Chlorophyceae</taxon>
        <taxon>CS clade</taxon>
        <taxon>Chlamydomonadales</taxon>
        <taxon>Volvocaceae</taxon>
        <taxon>Volvox</taxon>
    </lineage>
</organism>
<keyword evidence="3" id="KW-1185">Reference proteome</keyword>
<comment type="caution">
    <text evidence="2">The sequence shown here is derived from an EMBL/GenBank/DDBJ whole genome shotgun (WGS) entry which is preliminary data.</text>
</comment>
<gene>
    <name evidence="2" type="ORF">VaNZ11_016897</name>
</gene>
<keyword evidence="1" id="KW-1133">Transmembrane helix</keyword>
<reference evidence="2 3" key="1">
    <citation type="journal article" date="2023" name="IScience">
        <title>Expanded male sex-determining region conserved during the evolution of homothallism in the green alga Volvox.</title>
        <authorList>
            <person name="Yamamoto K."/>
            <person name="Matsuzaki R."/>
            <person name="Mahakham W."/>
            <person name="Heman W."/>
            <person name="Sekimoto H."/>
            <person name="Kawachi M."/>
            <person name="Minakuchi Y."/>
            <person name="Toyoda A."/>
            <person name="Nozaki H."/>
        </authorList>
    </citation>
    <scope>NUCLEOTIDE SEQUENCE [LARGE SCALE GENOMIC DNA]</scope>
    <source>
        <strain evidence="2 3">NIES-4468</strain>
    </source>
</reference>
<proteinExistence type="predicted"/>
<keyword evidence="1" id="KW-0812">Transmembrane</keyword>
<evidence type="ECO:0000313" key="2">
    <source>
        <dbReference type="EMBL" id="GLI71661.1"/>
    </source>
</evidence>
<sequence length="242" mass="26144">MKRIPRPLARFCLKTAVLSACQQDPSGRASSYIAPFVSTMILTVMVLVGVVNGALTMEALSGGLPVSGSTYVNPLGGFSRPGTPVGPTLLNHQGVVMTQHVGPSVADQQTALILQLQQVQMLSTQLNQGGQPGMADFEFLSRYYQDLRAQQSPETGRFPFPRRIIPGLPSGGINANNLVLLNYKAFPEWCDLEHAQRGQLDRTGSLLYEFRILMTALSIAELTAASLESLIKSVAHMGMNQS</sequence>
<feature type="transmembrane region" description="Helical" evidence="1">
    <location>
        <begin position="33"/>
        <end position="55"/>
    </location>
</feature>
<dbReference type="EMBL" id="BSDZ01000116">
    <property type="protein sequence ID" value="GLI71661.1"/>
    <property type="molecule type" value="Genomic_DNA"/>
</dbReference>
<keyword evidence="1" id="KW-0472">Membrane</keyword>
<protein>
    <submittedName>
        <fullName evidence="2">Uncharacterized protein</fullName>
    </submittedName>
</protein>
<dbReference type="Proteomes" id="UP001165090">
    <property type="component" value="Unassembled WGS sequence"/>
</dbReference>